<reference evidence="1" key="1">
    <citation type="submission" date="2021-06" db="EMBL/GenBank/DDBJ databases">
        <authorList>
            <person name="Kallberg Y."/>
            <person name="Tangrot J."/>
            <person name="Rosling A."/>
        </authorList>
    </citation>
    <scope>NUCLEOTIDE SEQUENCE</scope>
    <source>
        <strain evidence="1">IL203A</strain>
    </source>
</reference>
<proteinExistence type="predicted"/>
<gene>
    <name evidence="1" type="ORF">DHETER_LOCUS1343</name>
</gene>
<name>A0ACA9KB11_9GLOM</name>
<comment type="caution">
    <text evidence="1">The sequence shown here is derived from an EMBL/GenBank/DDBJ whole genome shotgun (WGS) entry which is preliminary data.</text>
</comment>
<evidence type="ECO:0000313" key="2">
    <source>
        <dbReference type="Proteomes" id="UP000789702"/>
    </source>
</evidence>
<sequence length="126" mass="14252">MSLLNYVIAKKFTSFSHILESIKAINFCLALYLLCSVNFFCLSVITKMPVNHRFLTTQNRARAKISVHDPLSLTGRFRHAIRTLRPETIPMVVVVSAGLGGGAIAMIHKLWTDPQLRKFPAFEHKK</sequence>
<dbReference type="Proteomes" id="UP000789702">
    <property type="component" value="Unassembled WGS sequence"/>
</dbReference>
<dbReference type="EMBL" id="CAJVPU010000800">
    <property type="protein sequence ID" value="CAG8462380.1"/>
    <property type="molecule type" value="Genomic_DNA"/>
</dbReference>
<evidence type="ECO:0000313" key="1">
    <source>
        <dbReference type="EMBL" id="CAG8462380.1"/>
    </source>
</evidence>
<accession>A0ACA9KB11</accession>
<keyword evidence="2" id="KW-1185">Reference proteome</keyword>
<organism evidence="1 2">
    <name type="scientific">Dentiscutata heterogama</name>
    <dbReference type="NCBI Taxonomy" id="1316150"/>
    <lineage>
        <taxon>Eukaryota</taxon>
        <taxon>Fungi</taxon>
        <taxon>Fungi incertae sedis</taxon>
        <taxon>Mucoromycota</taxon>
        <taxon>Glomeromycotina</taxon>
        <taxon>Glomeromycetes</taxon>
        <taxon>Diversisporales</taxon>
        <taxon>Gigasporaceae</taxon>
        <taxon>Dentiscutata</taxon>
    </lineage>
</organism>
<protein>
    <submittedName>
        <fullName evidence="1">6026_t:CDS:1</fullName>
    </submittedName>
</protein>